<evidence type="ECO:0000313" key="1">
    <source>
        <dbReference type="EMBL" id="KAE8670147.1"/>
    </source>
</evidence>
<dbReference type="EMBL" id="VEPZ02001516">
    <property type="protein sequence ID" value="KAE8670147.1"/>
    <property type="molecule type" value="Genomic_DNA"/>
</dbReference>
<gene>
    <name evidence="1" type="ORF">F3Y22_tig00112206pilonHSYRG00340</name>
</gene>
<accession>A0A6A2YBT7</accession>
<dbReference type="Pfam" id="PF03321">
    <property type="entry name" value="GH3"/>
    <property type="match status" value="1"/>
</dbReference>
<comment type="caution">
    <text evidence="1">The sequence shown here is derived from an EMBL/GenBank/DDBJ whole genome shotgun (WGS) entry which is preliminary data.</text>
</comment>
<dbReference type="InterPro" id="IPR004993">
    <property type="entry name" value="GH3"/>
</dbReference>
<organism evidence="1 2">
    <name type="scientific">Hibiscus syriacus</name>
    <name type="common">Rose of Sharon</name>
    <dbReference type="NCBI Taxonomy" id="106335"/>
    <lineage>
        <taxon>Eukaryota</taxon>
        <taxon>Viridiplantae</taxon>
        <taxon>Streptophyta</taxon>
        <taxon>Embryophyta</taxon>
        <taxon>Tracheophyta</taxon>
        <taxon>Spermatophyta</taxon>
        <taxon>Magnoliopsida</taxon>
        <taxon>eudicotyledons</taxon>
        <taxon>Gunneridae</taxon>
        <taxon>Pentapetalae</taxon>
        <taxon>rosids</taxon>
        <taxon>malvids</taxon>
        <taxon>Malvales</taxon>
        <taxon>Malvaceae</taxon>
        <taxon>Malvoideae</taxon>
        <taxon>Hibiscus</taxon>
    </lineage>
</organism>
<dbReference type="AlphaFoldDB" id="A0A6A2YBT7"/>
<keyword evidence="2" id="KW-1185">Reference proteome</keyword>
<sequence length="113" mass="12693">MPRGNPCRWPAMLPDYDPNDNEAGMKILEDLTQNCDMQAFKNKVPVVNYGDIKVYIERIANGDSSNIISDEPIIELLTSSGTSGGRPKMMPSTAEDLHRKTFFYNLLVPVMNK</sequence>
<evidence type="ECO:0000313" key="2">
    <source>
        <dbReference type="Proteomes" id="UP000436088"/>
    </source>
</evidence>
<proteinExistence type="predicted"/>
<name>A0A6A2YBT7_HIBSY</name>
<reference evidence="1" key="1">
    <citation type="submission" date="2019-09" db="EMBL/GenBank/DDBJ databases">
        <title>Draft genome information of white flower Hibiscus syriacus.</title>
        <authorList>
            <person name="Kim Y.-M."/>
        </authorList>
    </citation>
    <scope>NUCLEOTIDE SEQUENCE [LARGE SCALE GENOMIC DNA]</scope>
    <source>
        <strain evidence="1">YM2019G1</strain>
    </source>
</reference>
<dbReference type="PANTHER" id="PTHR31901">
    <property type="entry name" value="GH3 DOMAIN-CONTAINING PROTEIN"/>
    <property type="match status" value="1"/>
</dbReference>
<dbReference type="GO" id="GO:0005737">
    <property type="term" value="C:cytoplasm"/>
    <property type="evidence" value="ECO:0007669"/>
    <property type="project" value="TreeGrafter"/>
</dbReference>
<protein>
    <submittedName>
        <fullName evidence="1">Potassium transporter 5-like</fullName>
    </submittedName>
</protein>
<dbReference type="Proteomes" id="UP000436088">
    <property type="component" value="Unassembled WGS sequence"/>
</dbReference>
<dbReference type="PANTHER" id="PTHR31901:SF33">
    <property type="entry name" value="INDOLE-3-ACETIC ACID-AMIDO SYNTHETASE GH3.17"/>
    <property type="match status" value="1"/>
</dbReference>
<dbReference type="GO" id="GO:0016881">
    <property type="term" value="F:acid-amino acid ligase activity"/>
    <property type="evidence" value="ECO:0007669"/>
    <property type="project" value="TreeGrafter"/>
</dbReference>